<dbReference type="EMBL" id="MU003492">
    <property type="protein sequence ID" value="KAF2477565.1"/>
    <property type="molecule type" value="Genomic_DNA"/>
</dbReference>
<name>A0ACB6RFR4_9PLEO</name>
<comment type="caution">
    <text evidence="1">The sequence shown here is derived from an EMBL/GenBank/DDBJ whole genome shotgun (WGS) entry which is preliminary data.</text>
</comment>
<accession>A0ACB6RFR4</accession>
<evidence type="ECO:0000313" key="2">
    <source>
        <dbReference type="Proteomes" id="UP000799755"/>
    </source>
</evidence>
<organism evidence="1 2">
    <name type="scientific">Lindgomyces ingoldianus</name>
    <dbReference type="NCBI Taxonomy" id="673940"/>
    <lineage>
        <taxon>Eukaryota</taxon>
        <taxon>Fungi</taxon>
        <taxon>Dikarya</taxon>
        <taxon>Ascomycota</taxon>
        <taxon>Pezizomycotina</taxon>
        <taxon>Dothideomycetes</taxon>
        <taxon>Pleosporomycetidae</taxon>
        <taxon>Pleosporales</taxon>
        <taxon>Lindgomycetaceae</taxon>
        <taxon>Lindgomyces</taxon>
    </lineage>
</organism>
<gene>
    <name evidence="1" type="ORF">BDR25DRAFT_299458</name>
</gene>
<evidence type="ECO:0000313" key="1">
    <source>
        <dbReference type="EMBL" id="KAF2477565.1"/>
    </source>
</evidence>
<reference evidence="1" key="1">
    <citation type="journal article" date="2020" name="Stud. Mycol.">
        <title>101 Dothideomycetes genomes: a test case for predicting lifestyles and emergence of pathogens.</title>
        <authorList>
            <person name="Haridas S."/>
            <person name="Albert R."/>
            <person name="Binder M."/>
            <person name="Bloem J."/>
            <person name="Labutti K."/>
            <person name="Salamov A."/>
            <person name="Andreopoulos B."/>
            <person name="Baker S."/>
            <person name="Barry K."/>
            <person name="Bills G."/>
            <person name="Bluhm B."/>
            <person name="Cannon C."/>
            <person name="Castanera R."/>
            <person name="Culley D."/>
            <person name="Daum C."/>
            <person name="Ezra D."/>
            <person name="Gonzalez J."/>
            <person name="Henrissat B."/>
            <person name="Kuo A."/>
            <person name="Liang C."/>
            <person name="Lipzen A."/>
            <person name="Lutzoni F."/>
            <person name="Magnuson J."/>
            <person name="Mondo S."/>
            <person name="Nolan M."/>
            <person name="Ohm R."/>
            <person name="Pangilinan J."/>
            <person name="Park H.-J."/>
            <person name="Ramirez L."/>
            <person name="Alfaro M."/>
            <person name="Sun H."/>
            <person name="Tritt A."/>
            <person name="Yoshinaga Y."/>
            <person name="Zwiers L.-H."/>
            <person name="Turgeon B."/>
            <person name="Goodwin S."/>
            <person name="Spatafora J."/>
            <person name="Crous P."/>
            <person name="Grigoriev I."/>
        </authorList>
    </citation>
    <scope>NUCLEOTIDE SEQUENCE</scope>
    <source>
        <strain evidence="1">ATCC 200398</strain>
    </source>
</reference>
<keyword evidence="2" id="KW-1185">Reference proteome</keyword>
<protein>
    <submittedName>
        <fullName evidence="1">Uncharacterized protein</fullName>
    </submittedName>
</protein>
<proteinExistence type="predicted"/>
<dbReference type="Proteomes" id="UP000799755">
    <property type="component" value="Unassembled WGS sequence"/>
</dbReference>
<sequence length="221" mass="25214">MTETYVAYGATQHLFKECARHGDYEIPQALEKKGEIPADENGTHLGVGSGWWYDTLGLTPTFNVWAQISFIHMYMLQVRIRMFPATHAPIWTQHLTNHCFYAAEDRLVVWHKVTSSSLRQRYLKDLFSQWRGLLIAYDEGLVKGDAMLAAALWRNLLNAREDVDYQKLAEVVGYMRREIRRLDLASDDDVAKGSWTFGANPGTEAPSVLLQSMLMKEGENA</sequence>